<dbReference type="PROSITE" id="PS00113">
    <property type="entry name" value="ADENYLATE_KINASE"/>
    <property type="match status" value="1"/>
</dbReference>
<dbReference type="GO" id="GO:0046964">
    <property type="term" value="F:3'-phosphoadenosine 5'-phosphosulfate transmembrane transporter activity"/>
    <property type="evidence" value="ECO:0007669"/>
    <property type="project" value="TreeGrafter"/>
</dbReference>
<dbReference type="GO" id="GO:0005524">
    <property type="term" value="F:ATP binding"/>
    <property type="evidence" value="ECO:0007669"/>
    <property type="project" value="InterPro"/>
</dbReference>
<dbReference type="Pfam" id="PF05191">
    <property type="entry name" value="ADK_lid"/>
    <property type="match status" value="1"/>
</dbReference>
<dbReference type="Pfam" id="PF00406">
    <property type="entry name" value="ADK"/>
    <property type="match status" value="1"/>
</dbReference>
<feature type="transmembrane region" description="Helical" evidence="12">
    <location>
        <begin position="41"/>
        <end position="62"/>
    </location>
</feature>
<accession>A0A814N7G3</accession>
<organism evidence="14 15">
    <name type="scientific">Adineta ricciae</name>
    <name type="common">Rotifer</name>
    <dbReference type="NCBI Taxonomy" id="249248"/>
    <lineage>
        <taxon>Eukaryota</taxon>
        <taxon>Metazoa</taxon>
        <taxon>Spiralia</taxon>
        <taxon>Gnathifera</taxon>
        <taxon>Rotifera</taxon>
        <taxon>Eurotatoria</taxon>
        <taxon>Bdelloidea</taxon>
        <taxon>Adinetida</taxon>
        <taxon>Adinetidae</taxon>
        <taxon>Adineta</taxon>
    </lineage>
</organism>
<evidence type="ECO:0000313" key="14">
    <source>
        <dbReference type="EMBL" id="CAF1087721.1"/>
    </source>
</evidence>
<dbReference type="GO" id="GO:0004017">
    <property type="term" value="F:AMP kinase activity"/>
    <property type="evidence" value="ECO:0007669"/>
    <property type="project" value="InterPro"/>
</dbReference>
<dbReference type="InterPro" id="IPR000850">
    <property type="entry name" value="Adenylat/UMP-CMP_kin"/>
</dbReference>
<gene>
    <name evidence="14" type="ORF">EDS130_LOCUS19311</name>
</gene>
<dbReference type="GO" id="GO:0005789">
    <property type="term" value="C:endoplasmic reticulum membrane"/>
    <property type="evidence" value="ECO:0007669"/>
    <property type="project" value="TreeGrafter"/>
</dbReference>
<evidence type="ECO:0000256" key="6">
    <source>
        <dbReference type="ARBA" id="ARBA00022741"/>
    </source>
</evidence>
<keyword evidence="4" id="KW-0808">Transferase</keyword>
<keyword evidence="6" id="KW-0547">Nucleotide-binding</keyword>
<dbReference type="HAMAP" id="MF_00235">
    <property type="entry name" value="Adenylate_kinase_Adk"/>
    <property type="match status" value="1"/>
</dbReference>
<comment type="caution">
    <text evidence="14">The sequence shown here is derived from an EMBL/GenBank/DDBJ whole genome shotgun (WGS) entry which is preliminary data.</text>
</comment>
<dbReference type="FunFam" id="3.40.50.300:FF:000106">
    <property type="entry name" value="Adenylate kinase mitochondrial"/>
    <property type="match status" value="1"/>
</dbReference>
<evidence type="ECO:0000256" key="10">
    <source>
        <dbReference type="ARBA" id="ARBA00039668"/>
    </source>
</evidence>
<evidence type="ECO:0000256" key="5">
    <source>
        <dbReference type="ARBA" id="ARBA00022692"/>
    </source>
</evidence>
<keyword evidence="8 12" id="KW-1133">Transmembrane helix</keyword>
<dbReference type="InterPro" id="IPR033690">
    <property type="entry name" value="Adenylat_kinase_CS"/>
</dbReference>
<dbReference type="InterPro" id="IPR007862">
    <property type="entry name" value="Adenylate_kinase_lid-dom"/>
</dbReference>
<keyword evidence="5 12" id="KW-0812">Transmembrane</keyword>
<dbReference type="AlphaFoldDB" id="A0A814N7G3"/>
<feature type="transmembrane region" description="Helical" evidence="12">
    <location>
        <begin position="158"/>
        <end position="179"/>
    </location>
</feature>
<evidence type="ECO:0000259" key="13">
    <source>
        <dbReference type="Pfam" id="PF05191"/>
    </source>
</evidence>
<evidence type="ECO:0000256" key="9">
    <source>
        <dbReference type="ARBA" id="ARBA00023136"/>
    </source>
</evidence>
<dbReference type="PANTHER" id="PTHR10778">
    <property type="entry name" value="SOLUTE CARRIER FAMILY 35 MEMBER B"/>
    <property type="match status" value="1"/>
</dbReference>
<feature type="transmembrane region" description="Helical" evidence="12">
    <location>
        <begin position="247"/>
        <end position="265"/>
    </location>
</feature>
<feature type="region of interest" description="Disordered" evidence="11">
    <location>
        <begin position="484"/>
        <end position="506"/>
    </location>
</feature>
<evidence type="ECO:0000256" key="4">
    <source>
        <dbReference type="ARBA" id="ARBA00022679"/>
    </source>
</evidence>
<keyword evidence="7" id="KW-0418">Kinase</keyword>
<evidence type="ECO:0000256" key="8">
    <source>
        <dbReference type="ARBA" id="ARBA00022989"/>
    </source>
</evidence>
<keyword evidence="9 12" id="KW-0472">Membrane</keyword>
<dbReference type="PANTHER" id="PTHR10778:SF13">
    <property type="entry name" value="ADENOSINE 3'-PHOSPHO 5'-PHOSPHOSULFATE TRANSPORTER 1"/>
    <property type="match status" value="1"/>
</dbReference>
<dbReference type="GO" id="GO:0000139">
    <property type="term" value="C:Golgi membrane"/>
    <property type="evidence" value="ECO:0007669"/>
    <property type="project" value="TreeGrafter"/>
</dbReference>
<dbReference type="InterPro" id="IPR013657">
    <property type="entry name" value="SCL35B1-4/HUT1"/>
</dbReference>
<evidence type="ECO:0000256" key="7">
    <source>
        <dbReference type="ARBA" id="ARBA00022777"/>
    </source>
</evidence>
<dbReference type="CDD" id="cd01428">
    <property type="entry name" value="ADK"/>
    <property type="match status" value="1"/>
</dbReference>
<proteinExistence type="inferred from homology"/>
<feature type="transmembrane region" description="Helical" evidence="12">
    <location>
        <begin position="119"/>
        <end position="138"/>
    </location>
</feature>
<dbReference type="Gene3D" id="3.40.50.300">
    <property type="entry name" value="P-loop containing nucleotide triphosphate hydrolases"/>
    <property type="match status" value="1"/>
</dbReference>
<dbReference type="OrthoDB" id="439792at2759"/>
<comment type="subcellular location">
    <subcellularLocation>
        <location evidence="1">Membrane</location>
        <topology evidence="1">Multi-pass membrane protein</topology>
    </subcellularLocation>
</comment>
<comment type="similarity">
    <text evidence="2">Belongs to the nucleotide-sugar transporter family. SLC35B subfamily.</text>
</comment>
<evidence type="ECO:0000256" key="2">
    <source>
        <dbReference type="ARBA" id="ARBA00010694"/>
    </source>
</evidence>
<dbReference type="SUPFAM" id="SSF52540">
    <property type="entry name" value="P-loop containing nucleoside triphosphate hydrolases"/>
    <property type="match status" value="1"/>
</dbReference>
<dbReference type="EMBL" id="CAJNOJ010000092">
    <property type="protein sequence ID" value="CAF1087721.1"/>
    <property type="molecule type" value="Genomic_DNA"/>
</dbReference>
<feature type="domain" description="Adenylate kinase active site lid" evidence="13">
    <location>
        <begin position="475"/>
        <end position="510"/>
    </location>
</feature>
<dbReference type="Pfam" id="PF08449">
    <property type="entry name" value="UAA"/>
    <property type="match status" value="1"/>
</dbReference>
<name>A0A814N7G3_ADIRI</name>
<dbReference type="InterPro" id="IPR027417">
    <property type="entry name" value="P-loop_NTPase"/>
</dbReference>
<feature type="transmembrane region" description="Helical" evidence="12">
    <location>
        <begin position="285"/>
        <end position="304"/>
    </location>
</feature>
<protein>
    <recommendedName>
        <fullName evidence="10">Adenosine 3'-phospho 5'-phosphosulfate transporter 1</fullName>
    </recommendedName>
</protein>
<reference evidence="14" key="1">
    <citation type="submission" date="2021-02" db="EMBL/GenBank/DDBJ databases">
        <authorList>
            <person name="Nowell W R."/>
        </authorList>
    </citation>
    <scope>NUCLEOTIDE SEQUENCE</scope>
</reference>
<evidence type="ECO:0000256" key="11">
    <source>
        <dbReference type="SAM" id="MobiDB-lite"/>
    </source>
</evidence>
<dbReference type="NCBIfam" id="TIGR01351">
    <property type="entry name" value="adk"/>
    <property type="match status" value="1"/>
</dbReference>
<sequence length="627" mass="71738">MNFTWLVQQLSFAIISCQKLYEDTKMSVFRFVAEDSWIMRMVFNHMGYVFFGVPIAVLFLISKQSTDTIWPRPVRWFVVPLIRLFIVDQSLLDLNVKEAPPVVPPPIPSSQSKFTRYRILKLIFSFFGLQMSYLLWGLLQERIMTRTYGDEKFTNSQYLVFGNRCLATMIAYMSLRIFYPTKKLSSIGPPLYKFGIISYANCMSTWFQYESLLFISFPVQVLAKSIKTIPVMIAGKFVSGKTYPARQYLLMLLMAAGIALFFTGYYENNSDGLPTKKTKQNSTTFNGIILLVCYLIFDAFTSNYQKLFFGKLNKFSMPLQTDTKSETNEQIDSNIQYNDNSSKSHVGANIVLIGAPGSGKGTQSARLADRYQICRLSTGDLLRHAAEDRTSTEGEKVRHIIESGGLVDDETVMSLIDKNLNKAECRHGALFDGFPRTIKQGEQLEQLLESKQQRLDAVLEYDIDDNLLKSRILGRLVHKPSGRTYHEEFHPPKNLMKDDLTGEPLTRRSDDTMETLDARLNTYHKQTIPLIEFYRHRNLHRVIDAAQKVSEVSKQSFAIVDQLRQQQKLAPVRSSDDNVEKIVHDDVIPAKIKSLTSPLDINANRSNSNFLTIYNSVTYVLRERGII</sequence>
<evidence type="ECO:0000256" key="12">
    <source>
        <dbReference type="SAM" id="Phobius"/>
    </source>
</evidence>
<evidence type="ECO:0000313" key="15">
    <source>
        <dbReference type="Proteomes" id="UP000663852"/>
    </source>
</evidence>
<evidence type="ECO:0000256" key="3">
    <source>
        <dbReference type="ARBA" id="ARBA00022448"/>
    </source>
</evidence>
<dbReference type="InterPro" id="IPR006259">
    <property type="entry name" value="Adenyl_kin_sub"/>
</dbReference>
<dbReference type="NCBIfam" id="NF001381">
    <property type="entry name" value="PRK00279.1-3"/>
    <property type="match status" value="1"/>
</dbReference>
<dbReference type="PRINTS" id="PR00094">
    <property type="entry name" value="ADENYLTKNASE"/>
</dbReference>
<keyword evidence="3" id="KW-0813">Transport</keyword>
<evidence type="ECO:0000256" key="1">
    <source>
        <dbReference type="ARBA" id="ARBA00004141"/>
    </source>
</evidence>
<dbReference type="Proteomes" id="UP000663852">
    <property type="component" value="Unassembled WGS sequence"/>
</dbReference>